<dbReference type="InterPro" id="IPR043760">
    <property type="entry name" value="PycTM_dom"/>
</dbReference>
<keyword evidence="5 9" id="KW-1133">Transmembrane helix</keyword>
<dbReference type="Pfam" id="PF18967">
    <property type="entry name" value="PycTM"/>
    <property type="match status" value="1"/>
</dbReference>
<dbReference type="Proteomes" id="UP001501637">
    <property type="component" value="Unassembled WGS sequence"/>
</dbReference>
<feature type="transmembrane region" description="Helical" evidence="9">
    <location>
        <begin position="149"/>
        <end position="171"/>
    </location>
</feature>
<evidence type="ECO:0000313" key="12">
    <source>
        <dbReference type="Proteomes" id="UP001501637"/>
    </source>
</evidence>
<reference evidence="12" key="1">
    <citation type="journal article" date="2019" name="Int. J. Syst. Evol. Microbiol.">
        <title>The Global Catalogue of Microorganisms (GCM) 10K type strain sequencing project: providing services to taxonomists for standard genome sequencing and annotation.</title>
        <authorList>
            <consortium name="The Broad Institute Genomics Platform"/>
            <consortium name="The Broad Institute Genome Sequencing Center for Infectious Disease"/>
            <person name="Wu L."/>
            <person name="Ma J."/>
        </authorList>
    </citation>
    <scope>NUCLEOTIDE SEQUENCE [LARGE SCALE GENOMIC DNA]</scope>
    <source>
        <strain evidence="12">JCM 9092</strain>
    </source>
</reference>
<evidence type="ECO:0000256" key="6">
    <source>
        <dbReference type="ARBA" id="ARBA00023118"/>
    </source>
</evidence>
<keyword evidence="4" id="KW-0547">Nucleotide-binding</keyword>
<accession>A0ABP6MQK5</accession>
<keyword evidence="3 9" id="KW-0812">Transmembrane</keyword>
<comment type="caution">
    <text evidence="11">The sequence shown here is derived from an EMBL/GenBank/DDBJ whole genome shotgun (WGS) entry which is preliminary data.</text>
</comment>
<evidence type="ECO:0000256" key="7">
    <source>
        <dbReference type="ARBA" id="ARBA00023136"/>
    </source>
</evidence>
<feature type="region of interest" description="Disordered" evidence="8">
    <location>
        <begin position="1"/>
        <end position="23"/>
    </location>
</feature>
<gene>
    <name evidence="11" type="ORF">GCM10010449_50350</name>
</gene>
<evidence type="ECO:0000256" key="2">
    <source>
        <dbReference type="ARBA" id="ARBA00022475"/>
    </source>
</evidence>
<feature type="domain" description="Pycsar effector protein" evidence="10">
    <location>
        <begin position="26"/>
        <end position="167"/>
    </location>
</feature>
<evidence type="ECO:0000256" key="1">
    <source>
        <dbReference type="ARBA" id="ARBA00004236"/>
    </source>
</evidence>
<dbReference type="RefSeq" id="WP_344524176.1">
    <property type="nucleotide sequence ID" value="NZ_BAAAUG010000091.1"/>
</dbReference>
<evidence type="ECO:0000313" key="11">
    <source>
        <dbReference type="EMBL" id="GAA3122394.1"/>
    </source>
</evidence>
<evidence type="ECO:0000256" key="4">
    <source>
        <dbReference type="ARBA" id="ARBA00022741"/>
    </source>
</evidence>
<evidence type="ECO:0000256" key="5">
    <source>
        <dbReference type="ARBA" id="ARBA00022989"/>
    </source>
</evidence>
<feature type="transmembrane region" description="Helical" evidence="9">
    <location>
        <begin position="38"/>
        <end position="57"/>
    </location>
</feature>
<feature type="transmembrane region" description="Helical" evidence="9">
    <location>
        <begin position="69"/>
        <end position="89"/>
    </location>
</feature>
<evidence type="ECO:0000259" key="10">
    <source>
        <dbReference type="Pfam" id="PF18967"/>
    </source>
</evidence>
<comment type="subcellular location">
    <subcellularLocation>
        <location evidence="1">Cell membrane</location>
    </subcellularLocation>
</comment>
<dbReference type="EMBL" id="BAAAUG010000091">
    <property type="protein sequence ID" value="GAA3122394.1"/>
    <property type="molecule type" value="Genomic_DNA"/>
</dbReference>
<name>A0ABP6MQK5_9ACTN</name>
<proteinExistence type="predicted"/>
<evidence type="ECO:0000256" key="9">
    <source>
        <dbReference type="SAM" id="Phobius"/>
    </source>
</evidence>
<protein>
    <recommendedName>
        <fullName evidence="10">Pycsar effector protein domain-containing protein</fullName>
    </recommendedName>
</protein>
<organism evidence="11 12">
    <name type="scientific">Streptomyces rectiviolaceus</name>
    <dbReference type="NCBI Taxonomy" id="332591"/>
    <lineage>
        <taxon>Bacteria</taxon>
        <taxon>Bacillati</taxon>
        <taxon>Actinomycetota</taxon>
        <taxon>Actinomycetes</taxon>
        <taxon>Kitasatosporales</taxon>
        <taxon>Streptomycetaceae</taxon>
        <taxon>Streptomyces</taxon>
    </lineage>
</organism>
<keyword evidence="2" id="KW-1003">Cell membrane</keyword>
<evidence type="ECO:0000256" key="3">
    <source>
        <dbReference type="ARBA" id="ARBA00022692"/>
    </source>
</evidence>
<sequence>MEASEPQKVPLHVSTTTDVPPSGEDRMFVEVQRADTKATALSGVTGALLAITAGTALSTPVNSSRMLSAAVALVGALLGAALVSALMALRPIFPKDDGLVWREEFVGGRSASRHSSAHVPRRPANCNELPEREAALTTLARRKFRAIKVAVDLTVVAISVAGLVLLLTFLAS</sequence>
<evidence type="ECO:0000256" key="8">
    <source>
        <dbReference type="SAM" id="MobiDB-lite"/>
    </source>
</evidence>
<keyword evidence="6" id="KW-0051">Antiviral defense</keyword>
<keyword evidence="12" id="KW-1185">Reference proteome</keyword>
<keyword evidence="7 9" id="KW-0472">Membrane</keyword>